<feature type="domain" description="Cadherin prodomain" evidence="7">
    <location>
        <begin position="20"/>
        <end position="104"/>
    </location>
</feature>
<evidence type="ECO:0000256" key="6">
    <source>
        <dbReference type="SAM" id="SignalP"/>
    </source>
</evidence>
<reference evidence="9" key="1">
    <citation type="submission" date="2025-08" db="UniProtKB">
        <authorList>
            <consortium name="RefSeq"/>
        </authorList>
    </citation>
    <scope>IDENTIFICATION</scope>
</reference>
<organism evidence="8 9">
    <name type="scientific">Pundamilia nyererei</name>
    <dbReference type="NCBI Taxonomy" id="303518"/>
    <lineage>
        <taxon>Eukaryota</taxon>
        <taxon>Metazoa</taxon>
        <taxon>Chordata</taxon>
        <taxon>Craniata</taxon>
        <taxon>Vertebrata</taxon>
        <taxon>Euteleostomi</taxon>
        <taxon>Actinopterygii</taxon>
        <taxon>Neopterygii</taxon>
        <taxon>Teleostei</taxon>
        <taxon>Neoteleostei</taxon>
        <taxon>Acanthomorphata</taxon>
        <taxon>Ovalentaria</taxon>
        <taxon>Cichlomorphae</taxon>
        <taxon>Cichliformes</taxon>
        <taxon>Cichlidae</taxon>
        <taxon>African cichlids</taxon>
        <taxon>Pseudocrenilabrinae</taxon>
        <taxon>Haplochromini</taxon>
        <taxon>Pundamilia</taxon>
    </lineage>
</organism>
<dbReference type="GO" id="GO:0007155">
    <property type="term" value="P:cell adhesion"/>
    <property type="evidence" value="ECO:0007669"/>
    <property type="project" value="UniProtKB-KW"/>
</dbReference>
<evidence type="ECO:0000256" key="1">
    <source>
        <dbReference type="ARBA" id="ARBA00004236"/>
    </source>
</evidence>
<keyword evidence="4" id="KW-0472">Membrane</keyword>
<evidence type="ECO:0000256" key="5">
    <source>
        <dbReference type="ARBA" id="ARBA00023180"/>
    </source>
</evidence>
<dbReference type="Proteomes" id="UP000695023">
    <property type="component" value="Unplaced"/>
</dbReference>
<dbReference type="Pfam" id="PF08758">
    <property type="entry name" value="Cadherin_pro"/>
    <property type="match status" value="1"/>
</dbReference>
<evidence type="ECO:0000259" key="7">
    <source>
        <dbReference type="SMART" id="SM01055"/>
    </source>
</evidence>
<evidence type="ECO:0000313" key="9">
    <source>
        <dbReference type="RefSeq" id="XP_005721448.1"/>
    </source>
</evidence>
<evidence type="ECO:0000256" key="2">
    <source>
        <dbReference type="ARBA" id="ARBA00022475"/>
    </source>
</evidence>
<keyword evidence="8" id="KW-1185">Reference proteome</keyword>
<comment type="subcellular location">
    <subcellularLocation>
        <location evidence="1">Cell membrane</location>
    </subcellularLocation>
</comment>
<dbReference type="SMART" id="SM01055">
    <property type="entry name" value="Cadherin_pro"/>
    <property type="match status" value="1"/>
</dbReference>
<dbReference type="Gene3D" id="2.60.40.60">
    <property type="entry name" value="Cadherins"/>
    <property type="match status" value="1"/>
</dbReference>
<keyword evidence="6" id="KW-0732">Signal</keyword>
<name>A0A9Y3VBB8_9CICH</name>
<dbReference type="InterPro" id="IPR014868">
    <property type="entry name" value="Cadherin_pro_dom"/>
</dbReference>
<evidence type="ECO:0000256" key="4">
    <source>
        <dbReference type="ARBA" id="ARBA00023136"/>
    </source>
</evidence>
<dbReference type="GO" id="GO:0005886">
    <property type="term" value="C:plasma membrane"/>
    <property type="evidence" value="ECO:0007669"/>
    <property type="project" value="UniProtKB-SubCell"/>
</dbReference>
<dbReference type="GeneID" id="102203098"/>
<keyword evidence="5" id="KW-0325">Glycoprotein</keyword>
<gene>
    <name evidence="9" type="primary">LOC102203098</name>
</gene>
<dbReference type="RefSeq" id="XP_005721448.1">
    <property type="nucleotide sequence ID" value="XM_005721391.2"/>
</dbReference>
<dbReference type="AlphaFoldDB" id="A0A9Y3VBB8"/>
<keyword evidence="3" id="KW-0130">Cell adhesion</keyword>
<accession>A0A9Y3VBB8</accession>
<keyword evidence="2" id="KW-1003">Cell membrane</keyword>
<feature type="chain" id="PRO_5041364106" evidence="6">
    <location>
        <begin position="21"/>
        <end position="150"/>
    </location>
</feature>
<dbReference type="GO" id="GO:0005509">
    <property type="term" value="F:calcium ion binding"/>
    <property type="evidence" value="ECO:0007669"/>
    <property type="project" value="InterPro"/>
</dbReference>
<evidence type="ECO:0000313" key="8">
    <source>
        <dbReference type="Proteomes" id="UP000695023"/>
    </source>
</evidence>
<dbReference type="PROSITE" id="PS51257">
    <property type="entry name" value="PROKAR_LIPOPROTEIN"/>
    <property type="match status" value="1"/>
</dbReference>
<protein>
    <submittedName>
        <fullName evidence="9">Desmocollin-2-like</fullName>
    </submittedName>
</protein>
<dbReference type="InterPro" id="IPR015919">
    <property type="entry name" value="Cadherin-like_sf"/>
</dbReference>
<sequence>MGRVLISTICLMLILSCVESCSLPRSLYVIVPETIPPEYQVAKVETVGCDAKSTLLTVKDPSFTINSNGAVVALTSVSVAERGRTFFVCAQDNSGPESKMKVHLVRSTMLKKHQGGQGFLIRSKRRWAPANLTVVENYAGPYPKLVERVN</sequence>
<evidence type="ECO:0000256" key="3">
    <source>
        <dbReference type="ARBA" id="ARBA00022889"/>
    </source>
</evidence>
<dbReference type="SUPFAM" id="SSF49313">
    <property type="entry name" value="Cadherin-like"/>
    <property type="match status" value="1"/>
</dbReference>
<proteinExistence type="predicted"/>
<feature type="signal peptide" evidence="6">
    <location>
        <begin position="1"/>
        <end position="20"/>
    </location>
</feature>